<evidence type="ECO:0000313" key="2">
    <source>
        <dbReference type="Proteomes" id="UP000317494"/>
    </source>
</evidence>
<evidence type="ECO:0000313" key="1">
    <source>
        <dbReference type="EMBL" id="TPX41164.1"/>
    </source>
</evidence>
<protein>
    <submittedName>
        <fullName evidence="1">Uncharacterized protein</fullName>
    </submittedName>
</protein>
<dbReference type="AlphaFoldDB" id="A0A507CPV9"/>
<dbReference type="VEuPathDB" id="FungiDB:SeMB42_g05700"/>
<sequence>MNVTPYLHRPYEYSGMTNTSLLHKYHILPSCYFLEQLCYNIHLLWAIYIFHKLYYPVSPLLVESFDLA</sequence>
<name>A0A507CPV9_9FUNG</name>
<dbReference type="Proteomes" id="UP000317494">
    <property type="component" value="Unassembled WGS sequence"/>
</dbReference>
<organism evidence="1 2">
    <name type="scientific">Synchytrium endobioticum</name>
    <dbReference type="NCBI Taxonomy" id="286115"/>
    <lineage>
        <taxon>Eukaryota</taxon>
        <taxon>Fungi</taxon>
        <taxon>Fungi incertae sedis</taxon>
        <taxon>Chytridiomycota</taxon>
        <taxon>Chytridiomycota incertae sedis</taxon>
        <taxon>Chytridiomycetes</taxon>
        <taxon>Synchytriales</taxon>
        <taxon>Synchytriaceae</taxon>
        <taxon>Synchytrium</taxon>
    </lineage>
</organism>
<proteinExistence type="predicted"/>
<comment type="caution">
    <text evidence="1">The sequence shown here is derived from an EMBL/GenBank/DDBJ whole genome shotgun (WGS) entry which is preliminary data.</text>
</comment>
<gene>
    <name evidence="1" type="ORF">SeMB42_g05700</name>
</gene>
<dbReference type="EMBL" id="QEAN01000282">
    <property type="protein sequence ID" value="TPX41164.1"/>
    <property type="molecule type" value="Genomic_DNA"/>
</dbReference>
<accession>A0A507CPV9</accession>
<keyword evidence="2" id="KW-1185">Reference proteome</keyword>
<reference evidence="1 2" key="1">
    <citation type="journal article" date="2019" name="Sci. Rep.">
        <title>Comparative genomics of chytrid fungi reveal insights into the obligate biotrophic and pathogenic lifestyle of Synchytrium endobioticum.</title>
        <authorList>
            <person name="van de Vossenberg B.T.L.H."/>
            <person name="Warris S."/>
            <person name="Nguyen H.D.T."/>
            <person name="van Gent-Pelzer M.P.E."/>
            <person name="Joly D.L."/>
            <person name="van de Geest H.C."/>
            <person name="Bonants P.J.M."/>
            <person name="Smith D.S."/>
            <person name="Levesque C.A."/>
            <person name="van der Lee T.A.J."/>
        </authorList>
    </citation>
    <scope>NUCLEOTIDE SEQUENCE [LARGE SCALE GENOMIC DNA]</scope>
    <source>
        <strain evidence="1 2">MB42</strain>
    </source>
</reference>